<proteinExistence type="predicted"/>
<comment type="caution">
    <text evidence="1">The sequence shown here is derived from an EMBL/GenBank/DDBJ whole genome shotgun (WGS) entry which is preliminary data.</text>
</comment>
<evidence type="ECO:0000313" key="1">
    <source>
        <dbReference type="EMBL" id="PLV14279.1"/>
    </source>
</evidence>
<dbReference type="Proteomes" id="UP000234744">
    <property type="component" value="Unassembled WGS sequence"/>
</dbReference>
<protein>
    <submittedName>
        <fullName evidence="1">Uncharacterized protein</fullName>
    </submittedName>
</protein>
<name>A0ABX4U4G0_PSEDL</name>
<organism evidence="1 2">
    <name type="scientific">Pseudomonas plecoglossicida</name>
    <dbReference type="NCBI Taxonomy" id="70775"/>
    <lineage>
        <taxon>Bacteria</taxon>
        <taxon>Pseudomonadati</taxon>
        <taxon>Pseudomonadota</taxon>
        <taxon>Gammaproteobacteria</taxon>
        <taxon>Pseudomonadales</taxon>
        <taxon>Pseudomonadaceae</taxon>
        <taxon>Pseudomonas</taxon>
    </lineage>
</organism>
<sequence>MEACEFMERLIATAGEFGQWSIQRIVEEHRGVEVVPGFCWNEARTSADDPELKAGWLYFAMGRGKFLFVSYTDLPSSRR</sequence>
<dbReference type="EMBL" id="PJCJ01000006">
    <property type="protein sequence ID" value="PLV14279.1"/>
    <property type="molecule type" value="Genomic_DNA"/>
</dbReference>
<keyword evidence="2" id="KW-1185">Reference proteome</keyword>
<accession>A0ABX4U4G0</accession>
<evidence type="ECO:0000313" key="2">
    <source>
        <dbReference type="Proteomes" id="UP000234744"/>
    </source>
</evidence>
<gene>
    <name evidence="1" type="ORF">CXG47_12865</name>
</gene>
<reference evidence="1 2" key="1">
    <citation type="submission" date="2017-12" db="EMBL/GenBank/DDBJ databases">
        <title>Detection of the carbapenemase gene blaVIM-5 in members of the Pseudomonas putida group isolated from polluted Nigerian wetlands.</title>
        <authorList>
            <person name="Adelowo O."/>
            <person name="Vollmers J."/>
            <person name="Maeusezahl I."/>
            <person name="Kaster A.-K."/>
            <person name="Mueller J.A."/>
        </authorList>
    </citation>
    <scope>NUCLEOTIDE SEQUENCE [LARGE SCALE GENOMIC DNA]</scope>
    <source>
        <strain evidence="1 2">MR69</strain>
    </source>
</reference>